<dbReference type="WBParaSite" id="SSLN_0000268201-mRNA-1">
    <property type="protein sequence ID" value="SSLN_0000268201-mRNA-1"/>
    <property type="gene ID" value="SSLN_0000268201"/>
</dbReference>
<dbReference type="PANTHER" id="PTHR45721:SF12">
    <property type="entry name" value="INTERMEDIATE FILAMENT PROTEIN IFA-1"/>
    <property type="match status" value="1"/>
</dbReference>
<dbReference type="OrthoDB" id="6254466at2759"/>
<dbReference type="GO" id="GO:0005882">
    <property type="term" value="C:intermediate filament"/>
    <property type="evidence" value="ECO:0007669"/>
    <property type="project" value="UniProtKB-KW"/>
</dbReference>
<dbReference type="GO" id="GO:0090435">
    <property type="term" value="P:protein localization to nuclear envelope"/>
    <property type="evidence" value="ECO:0007669"/>
    <property type="project" value="TreeGrafter"/>
</dbReference>
<proteinExistence type="predicted"/>
<feature type="coiled-coil region" evidence="3">
    <location>
        <begin position="143"/>
        <end position="297"/>
    </location>
</feature>
<accession>A0A183SEE7</accession>
<feature type="coiled-coil region" evidence="3">
    <location>
        <begin position="347"/>
        <end position="410"/>
    </location>
</feature>
<dbReference type="Proteomes" id="UP000275846">
    <property type="component" value="Unassembled WGS sequence"/>
</dbReference>
<dbReference type="GO" id="GO:0031507">
    <property type="term" value="P:heterochromatin formation"/>
    <property type="evidence" value="ECO:0007669"/>
    <property type="project" value="TreeGrafter"/>
</dbReference>
<dbReference type="GO" id="GO:0005652">
    <property type="term" value="C:nuclear lamina"/>
    <property type="evidence" value="ECO:0007669"/>
    <property type="project" value="TreeGrafter"/>
</dbReference>
<evidence type="ECO:0000256" key="2">
    <source>
        <dbReference type="ARBA" id="ARBA00023054"/>
    </source>
</evidence>
<sequence length="560" mass="64397">MDQSSQKDVHCSRLKLCKNTSSYNRPPPSPSLLSADETEGVGGVPHEQPKNSSAGARSTTATPPSALRCSQTNAEETSCFTTMTTTSQSVLITCGPSRPKCTLAGRMISNKQCQSEDGSATRSTEPPDVSEMIQGRAREMFELRRLNDRLSSFIERVRILEAQNRTSAKEASTLRINYTADISRMRDVYTADVEHLRAQLAAAEEKKTEYEVRLRRAEANLAELQKDRGEQARSPGYDQDKVNQLNDRLLETDRELQIFRQRCLALTDERTSERDLNMKLKENLKEANMEVDRISLAHHASVNEIKALREEICHHKKVHEAEMKEFSTLMQRESTQETVSIFRTEIMQVLREIQTEYEQRLEAAKADIQAAFDVKTQMLKKVHANDGKERDQYREENSKLRAIVVEQRKKLRALEEGVGVSAFLHHSSLMSTQKFFRKFHKFFIIPAKKMVSIFSQNMYLERSLRDLQNDNSERLKTGDRTQQHLILDLNNCQMELQRLRLDFEALLDSKLGLEMEIASYRRLLESEEKRFLLSHSFVSRTGIAVDRPRCHYNRLMAFPG</sequence>
<dbReference type="GO" id="GO:0006998">
    <property type="term" value="P:nuclear envelope organization"/>
    <property type="evidence" value="ECO:0007669"/>
    <property type="project" value="TreeGrafter"/>
</dbReference>
<evidence type="ECO:0000313" key="6">
    <source>
        <dbReference type="EMBL" id="VDL88980.1"/>
    </source>
</evidence>
<dbReference type="AlphaFoldDB" id="A0A183SEE7"/>
<dbReference type="SMART" id="SM01391">
    <property type="entry name" value="Filament"/>
    <property type="match status" value="1"/>
</dbReference>
<protein>
    <submittedName>
        <fullName evidence="8">IF rod domain-containing protein</fullName>
    </submittedName>
</protein>
<evidence type="ECO:0000259" key="5">
    <source>
        <dbReference type="PROSITE" id="PS51842"/>
    </source>
</evidence>
<dbReference type="SUPFAM" id="SSF64593">
    <property type="entry name" value="Intermediate filament protein, coiled coil region"/>
    <property type="match status" value="2"/>
</dbReference>
<keyword evidence="1" id="KW-0403">Intermediate filament</keyword>
<dbReference type="PROSITE" id="PS51842">
    <property type="entry name" value="IF_ROD_2"/>
    <property type="match status" value="1"/>
</dbReference>
<evidence type="ECO:0000256" key="3">
    <source>
        <dbReference type="SAM" id="Coils"/>
    </source>
</evidence>
<evidence type="ECO:0000313" key="8">
    <source>
        <dbReference type="WBParaSite" id="SSLN_0000268201-mRNA-1"/>
    </source>
</evidence>
<keyword evidence="2 3" id="KW-0175">Coiled coil</keyword>
<name>A0A183SEE7_SCHSO</name>
<dbReference type="GO" id="GO:0005200">
    <property type="term" value="F:structural constituent of cytoskeleton"/>
    <property type="evidence" value="ECO:0007669"/>
    <property type="project" value="TreeGrafter"/>
</dbReference>
<feature type="coiled-coil region" evidence="3">
    <location>
        <begin position="489"/>
        <end position="530"/>
    </location>
</feature>
<dbReference type="InterPro" id="IPR039008">
    <property type="entry name" value="IF_rod_dom"/>
</dbReference>
<dbReference type="PANTHER" id="PTHR45721">
    <property type="entry name" value="LAMIN DM0-RELATED"/>
    <property type="match status" value="1"/>
</dbReference>
<dbReference type="Pfam" id="PF00038">
    <property type="entry name" value="Filament"/>
    <property type="match status" value="2"/>
</dbReference>
<feature type="compositionally biased region" description="Polar residues" evidence="4">
    <location>
        <begin position="50"/>
        <end position="69"/>
    </location>
</feature>
<gene>
    <name evidence="6" type="ORF">SSLN_LOCUS2595</name>
</gene>
<dbReference type="GO" id="GO:0051664">
    <property type="term" value="P:nuclear pore localization"/>
    <property type="evidence" value="ECO:0007669"/>
    <property type="project" value="TreeGrafter"/>
</dbReference>
<dbReference type="GO" id="GO:0007097">
    <property type="term" value="P:nuclear migration"/>
    <property type="evidence" value="ECO:0007669"/>
    <property type="project" value="TreeGrafter"/>
</dbReference>
<feature type="domain" description="IF rod" evidence="5">
    <location>
        <begin position="139"/>
        <end position="531"/>
    </location>
</feature>
<dbReference type="EMBL" id="UYSU01032293">
    <property type="protein sequence ID" value="VDL88980.1"/>
    <property type="molecule type" value="Genomic_DNA"/>
</dbReference>
<reference evidence="8" key="1">
    <citation type="submission" date="2016-06" db="UniProtKB">
        <authorList>
            <consortium name="WormBaseParasite"/>
        </authorList>
    </citation>
    <scope>IDENTIFICATION</scope>
</reference>
<evidence type="ECO:0000256" key="4">
    <source>
        <dbReference type="SAM" id="MobiDB-lite"/>
    </source>
</evidence>
<feature type="region of interest" description="Disordered" evidence="4">
    <location>
        <begin position="18"/>
        <end position="69"/>
    </location>
</feature>
<dbReference type="Gene3D" id="1.20.5.170">
    <property type="match status" value="1"/>
</dbReference>
<reference evidence="6 7" key="2">
    <citation type="submission" date="2018-11" db="EMBL/GenBank/DDBJ databases">
        <authorList>
            <consortium name="Pathogen Informatics"/>
        </authorList>
    </citation>
    <scope>NUCLEOTIDE SEQUENCE [LARGE SCALE GENOMIC DNA]</scope>
    <source>
        <strain evidence="6 7">NST_G2</strain>
    </source>
</reference>
<dbReference type="STRING" id="70667.A0A183SEE7"/>
<evidence type="ECO:0000256" key="1">
    <source>
        <dbReference type="ARBA" id="ARBA00022754"/>
    </source>
</evidence>
<organism evidence="8">
    <name type="scientific">Schistocephalus solidus</name>
    <name type="common">Tapeworm</name>
    <dbReference type="NCBI Taxonomy" id="70667"/>
    <lineage>
        <taxon>Eukaryota</taxon>
        <taxon>Metazoa</taxon>
        <taxon>Spiralia</taxon>
        <taxon>Lophotrochozoa</taxon>
        <taxon>Platyhelminthes</taxon>
        <taxon>Cestoda</taxon>
        <taxon>Eucestoda</taxon>
        <taxon>Diphyllobothriidea</taxon>
        <taxon>Diphyllobothriidae</taxon>
        <taxon>Schistocephalus</taxon>
    </lineage>
</organism>
<keyword evidence="7" id="KW-1185">Reference proteome</keyword>
<evidence type="ECO:0000313" key="7">
    <source>
        <dbReference type="Proteomes" id="UP000275846"/>
    </source>
</evidence>